<dbReference type="EMBL" id="CM035431">
    <property type="protein sequence ID" value="KAH7296622.1"/>
    <property type="molecule type" value="Genomic_DNA"/>
</dbReference>
<gene>
    <name evidence="4" type="ORF">KP509_26G031100</name>
</gene>
<organism evidence="4 5">
    <name type="scientific">Ceratopteris richardii</name>
    <name type="common">Triangle waterfern</name>
    <dbReference type="NCBI Taxonomy" id="49495"/>
    <lineage>
        <taxon>Eukaryota</taxon>
        <taxon>Viridiplantae</taxon>
        <taxon>Streptophyta</taxon>
        <taxon>Embryophyta</taxon>
        <taxon>Tracheophyta</taxon>
        <taxon>Polypodiopsida</taxon>
        <taxon>Polypodiidae</taxon>
        <taxon>Polypodiales</taxon>
        <taxon>Pteridineae</taxon>
        <taxon>Pteridaceae</taxon>
        <taxon>Parkerioideae</taxon>
        <taxon>Ceratopteris</taxon>
    </lineage>
</organism>
<dbReference type="PANTHER" id="PTHR26379">
    <property type="entry name" value="BTB/POZ AND MATH DOMAIN-CONTAINING PROTEIN 1"/>
    <property type="match status" value="1"/>
</dbReference>
<dbReference type="InterPro" id="IPR011333">
    <property type="entry name" value="SKP1/BTB/POZ_sf"/>
</dbReference>
<evidence type="ECO:0000259" key="2">
    <source>
        <dbReference type="PROSITE" id="PS50097"/>
    </source>
</evidence>
<protein>
    <recommendedName>
        <fullName evidence="6">BTB domain-containing protein</fullName>
    </recommendedName>
</protein>
<dbReference type="SUPFAM" id="SSF54695">
    <property type="entry name" value="POZ domain"/>
    <property type="match status" value="1"/>
</dbReference>
<dbReference type="InterPro" id="IPR002083">
    <property type="entry name" value="MATH/TRAF_dom"/>
</dbReference>
<dbReference type="Pfam" id="PF00651">
    <property type="entry name" value="BTB"/>
    <property type="match status" value="1"/>
</dbReference>
<dbReference type="InterPro" id="IPR045005">
    <property type="entry name" value="BPM1-6"/>
</dbReference>
<dbReference type="OrthoDB" id="6359816at2759"/>
<name>A0A8T2RJD9_CERRI</name>
<evidence type="ECO:0000313" key="5">
    <source>
        <dbReference type="Proteomes" id="UP000825935"/>
    </source>
</evidence>
<feature type="domain" description="MATH" evidence="3">
    <location>
        <begin position="1"/>
        <end position="30"/>
    </location>
</feature>
<dbReference type="PANTHER" id="PTHR26379:SF187">
    <property type="entry name" value="OS07G0655300 PROTEIN"/>
    <property type="match status" value="1"/>
</dbReference>
<dbReference type="InterPro" id="IPR000210">
    <property type="entry name" value="BTB/POZ_dom"/>
</dbReference>
<dbReference type="PROSITE" id="PS50097">
    <property type="entry name" value="BTB"/>
    <property type="match status" value="1"/>
</dbReference>
<dbReference type="PROSITE" id="PS50144">
    <property type="entry name" value="MATH"/>
    <property type="match status" value="1"/>
</dbReference>
<accession>A0A8T2RJD9</accession>
<evidence type="ECO:0008006" key="6">
    <source>
        <dbReference type="Google" id="ProtNLM"/>
    </source>
</evidence>
<dbReference type="GO" id="GO:0016567">
    <property type="term" value="P:protein ubiquitination"/>
    <property type="evidence" value="ECO:0007669"/>
    <property type="project" value="InterPro"/>
</dbReference>
<proteinExistence type="predicted"/>
<reference evidence="4" key="1">
    <citation type="submission" date="2021-08" db="EMBL/GenBank/DDBJ databases">
        <title>WGS assembly of Ceratopteris richardii.</title>
        <authorList>
            <person name="Marchant D.B."/>
            <person name="Chen G."/>
            <person name="Jenkins J."/>
            <person name="Shu S."/>
            <person name="Leebens-Mack J."/>
            <person name="Grimwood J."/>
            <person name="Schmutz J."/>
            <person name="Soltis P."/>
            <person name="Soltis D."/>
            <person name="Chen Z.-H."/>
        </authorList>
    </citation>
    <scope>NUCLEOTIDE SEQUENCE</scope>
    <source>
        <strain evidence="4">Whitten #5841</strain>
        <tissue evidence="4">Leaf</tissue>
    </source>
</reference>
<dbReference type="AlphaFoldDB" id="A0A8T2RJD9"/>
<comment type="caution">
    <text evidence="4">The sequence shown here is derived from an EMBL/GenBank/DDBJ whole genome shotgun (WGS) entry which is preliminary data.</text>
</comment>
<dbReference type="Proteomes" id="UP000825935">
    <property type="component" value="Chromosome 26"/>
</dbReference>
<comment type="pathway">
    <text evidence="1">Protein modification; protein ubiquitination.</text>
</comment>
<feature type="domain" description="BTB" evidence="2">
    <location>
        <begin position="65"/>
        <end position="120"/>
    </location>
</feature>
<sequence>MWGYKHFFKRAVLETFDYIKHDTLALTCTVGFVSSTQGQKVYSIPVPKPNIGLHFAELLENGLRSDITFEVVGELSPAHKLLFAARSSVFNDQFFGAMCEKDSEVIHVRDIKPPVFKVMLYLKISDGFEHLRENCPSLECELLKVVTGVENDFERKVPVAINVSKKTPLDAPAMDGSDVTGSRVRPRT</sequence>
<evidence type="ECO:0000313" key="4">
    <source>
        <dbReference type="EMBL" id="KAH7296622.1"/>
    </source>
</evidence>
<dbReference type="SUPFAM" id="SSF49599">
    <property type="entry name" value="TRAF domain-like"/>
    <property type="match status" value="1"/>
</dbReference>
<evidence type="ECO:0000259" key="3">
    <source>
        <dbReference type="PROSITE" id="PS50144"/>
    </source>
</evidence>
<evidence type="ECO:0000256" key="1">
    <source>
        <dbReference type="ARBA" id="ARBA00004906"/>
    </source>
</evidence>
<keyword evidence="5" id="KW-1185">Reference proteome</keyword>
<dbReference type="Gene3D" id="3.30.710.10">
    <property type="entry name" value="Potassium Channel Kv1.1, Chain A"/>
    <property type="match status" value="1"/>
</dbReference>